<reference evidence="1 3" key="2">
    <citation type="journal article" date="2018" name="Plant J.">
        <title>The Physcomitrella patens chromosome-scale assembly reveals moss genome structure and evolution.</title>
        <authorList>
            <person name="Lang D."/>
            <person name="Ullrich K.K."/>
            <person name="Murat F."/>
            <person name="Fuchs J."/>
            <person name="Jenkins J."/>
            <person name="Haas F.B."/>
            <person name="Piednoel M."/>
            <person name="Gundlach H."/>
            <person name="Van Bel M."/>
            <person name="Meyberg R."/>
            <person name="Vives C."/>
            <person name="Morata J."/>
            <person name="Symeonidi A."/>
            <person name="Hiss M."/>
            <person name="Muchero W."/>
            <person name="Kamisugi Y."/>
            <person name="Saleh O."/>
            <person name="Blanc G."/>
            <person name="Decker E.L."/>
            <person name="van Gessel N."/>
            <person name="Grimwood J."/>
            <person name="Hayes R.D."/>
            <person name="Graham S.W."/>
            <person name="Gunter L.E."/>
            <person name="McDaniel S.F."/>
            <person name="Hoernstein S.N.W."/>
            <person name="Larsson A."/>
            <person name="Li F.W."/>
            <person name="Perroud P.F."/>
            <person name="Phillips J."/>
            <person name="Ranjan P."/>
            <person name="Rokshar D.S."/>
            <person name="Rothfels C.J."/>
            <person name="Schneider L."/>
            <person name="Shu S."/>
            <person name="Stevenson D.W."/>
            <person name="Thummler F."/>
            <person name="Tillich M."/>
            <person name="Villarreal Aguilar J.C."/>
            <person name="Widiez T."/>
            <person name="Wong G.K."/>
            <person name="Wymore A."/>
            <person name="Zhang Y."/>
            <person name="Zimmer A.D."/>
            <person name="Quatrano R.S."/>
            <person name="Mayer K.F.X."/>
            <person name="Goodstein D."/>
            <person name="Casacuberta J.M."/>
            <person name="Vandepoele K."/>
            <person name="Reski R."/>
            <person name="Cuming A.C."/>
            <person name="Tuskan G.A."/>
            <person name="Maumus F."/>
            <person name="Salse J."/>
            <person name="Schmutz J."/>
            <person name="Rensing S.A."/>
        </authorList>
    </citation>
    <scope>NUCLEOTIDE SEQUENCE [LARGE SCALE GENOMIC DNA]</scope>
    <source>
        <strain evidence="2 3">cv. Gransden 2004</strain>
    </source>
</reference>
<dbReference type="AlphaFoldDB" id="A0A2K1J7R3"/>
<proteinExistence type="predicted"/>
<keyword evidence="3" id="KW-1185">Reference proteome</keyword>
<dbReference type="Proteomes" id="UP000006727">
    <property type="component" value="Chromosome 16"/>
</dbReference>
<evidence type="ECO:0000313" key="3">
    <source>
        <dbReference type="Proteomes" id="UP000006727"/>
    </source>
</evidence>
<evidence type="ECO:0000313" key="1">
    <source>
        <dbReference type="EMBL" id="PNR37558.1"/>
    </source>
</evidence>
<evidence type="ECO:0000313" key="2">
    <source>
        <dbReference type="EnsemblPlants" id="PAC:32986489.CDS.1"/>
    </source>
</evidence>
<dbReference type="PaxDb" id="3218-PP1S194_193V6.1"/>
<gene>
    <name evidence="1" type="ORF">PHYPA_020667</name>
</gene>
<reference evidence="1 3" key="1">
    <citation type="journal article" date="2008" name="Science">
        <title>The Physcomitrella genome reveals evolutionary insights into the conquest of land by plants.</title>
        <authorList>
            <person name="Rensing S."/>
            <person name="Lang D."/>
            <person name="Zimmer A."/>
            <person name="Terry A."/>
            <person name="Salamov A."/>
            <person name="Shapiro H."/>
            <person name="Nishiyama T."/>
            <person name="Perroud P.-F."/>
            <person name="Lindquist E."/>
            <person name="Kamisugi Y."/>
            <person name="Tanahashi T."/>
            <person name="Sakakibara K."/>
            <person name="Fujita T."/>
            <person name="Oishi K."/>
            <person name="Shin-I T."/>
            <person name="Kuroki Y."/>
            <person name="Toyoda A."/>
            <person name="Suzuki Y."/>
            <person name="Hashimoto A."/>
            <person name="Yamaguchi K."/>
            <person name="Sugano A."/>
            <person name="Kohara Y."/>
            <person name="Fujiyama A."/>
            <person name="Anterola A."/>
            <person name="Aoki S."/>
            <person name="Ashton N."/>
            <person name="Barbazuk W.B."/>
            <person name="Barker E."/>
            <person name="Bennetzen J."/>
            <person name="Bezanilla M."/>
            <person name="Blankenship R."/>
            <person name="Cho S.H."/>
            <person name="Dutcher S."/>
            <person name="Estelle M."/>
            <person name="Fawcett J.A."/>
            <person name="Gundlach H."/>
            <person name="Hanada K."/>
            <person name="Heyl A."/>
            <person name="Hicks K.A."/>
            <person name="Hugh J."/>
            <person name="Lohr M."/>
            <person name="Mayer K."/>
            <person name="Melkozernov A."/>
            <person name="Murata T."/>
            <person name="Nelson D."/>
            <person name="Pils B."/>
            <person name="Prigge M."/>
            <person name="Reiss B."/>
            <person name="Renner T."/>
            <person name="Rombauts S."/>
            <person name="Rushton P."/>
            <person name="Sanderfoot A."/>
            <person name="Schween G."/>
            <person name="Shiu S.-H."/>
            <person name="Stueber K."/>
            <person name="Theodoulou F.L."/>
            <person name="Tu H."/>
            <person name="Van de Peer Y."/>
            <person name="Verrier P.J."/>
            <person name="Waters E."/>
            <person name="Wood A."/>
            <person name="Yang L."/>
            <person name="Cove D."/>
            <person name="Cuming A."/>
            <person name="Hasebe M."/>
            <person name="Lucas S."/>
            <person name="Mishler D.B."/>
            <person name="Reski R."/>
            <person name="Grigoriev I."/>
            <person name="Quatrano R.S."/>
            <person name="Boore J.L."/>
        </authorList>
    </citation>
    <scope>NUCLEOTIDE SEQUENCE [LARGE SCALE GENOMIC DNA]</scope>
    <source>
        <strain evidence="2 3">cv. Gransden 2004</strain>
    </source>
</reference>
<name>A0A2K1J7R3_PHYPA</name>
<sequence length="124" mass="13802">MDRRLQWEIGKPDHMVARLQAFYQFRAARLGSSPDYHAKTDATIHETGFGTMPLPPCARCRHFWCVANGGAIARRSSSASHGTGGEAFCGTMCREWRLHLSLIPSPKSFLEQLLLLDISLLSVS</sequence>
<dbReference type="EnsemblPlants" id="Pp3c16_8450V3.1">
    <property type="protein sequence ID" value="PAC:32986489.CDS.1"/>
    <property type="gene ID" value="Pp3c16_8450"/>
</dbReference>
<dbReference type="InParanoid" id="A0A2K1J7R3"/>
<dbReference type="Gramene" id="Pp3c16_8450V3.1">
    <property type="protein sequence ID" value="PAC:32986489.CDS.1"/>
    <property type="gene ID" value="Pp3c16_8450"/>
</dbReference>
<dbReference type="EMBL" id="ABEU02000016">
    <property type="protein sequence ID" value="PNR37558.1"/>
    <property type="molecule type" value="Genomic_DNA"/>
</dbReference>
<protein>
    <submittedName>
        <fullName evidence="1 2">Uncharacterized protein</fullName>
    </submittedName>
</protein>
<accession>A0A2K1J7R3</accession>
<reference evidence="2" key="3">
    <citation type="submission" date="2020-12" db="UniProtKB">
        <authorList>
            <consortium name="EnsemblPlants"/>
        </authorList>
    </citation>
    <scope>IDENTIFICATION</scope>
</reference>
<organism evidence="1">
    <name type="scientific">Physcomitrium patens</name>
    <name type="common">Spreading-leaved earth moss</name>
    <name type="synonym">Physcomitrella patens</name>
    <dbReference type="NCBI Taxonomy" id="3218"/>
    <lineage>
        <taxon>Eukaryota</taxon>
        <taxon>Viridiplantae</taxon>
        <taxon>Streptophyta</taxon>
        <taxon>Embryophyta</taxon>
        <taxon>Bryophyta</taxon>
        <taxon>Bryophytina</taxon>
        <taxon>Bryopsida</taxon>
        <taxon>Funariidae</taxon>
        <taxon>Funariales</taxon>
        <taxon>Funariaceae</taxon>
        <taxon>Physcomitrium</taxon>
    </lineage>
</organism>